<evidence type="ECO:0000256" key="2">
    <source>
        <dbReference type="ARBA" id="ARBA00022679"/>
    </source>
</evidence>
<protein>
    <submittedName>
        <fullName evidence="6">Lysophospholipid acyltransferase family protein</fullName>
    </submittedName>
</protein>
<dbReference type="PANTHER" id="PTHR10434:SF40">
    <property type="entry name" value="1-ACYL-SN-GLYCEROL-3-PHOSPHATE ACYLTRANSFERASE"/>
    <property type="match status" value="1"/>
</dbReference>
<dbReference type="Pfam" id="PF01553">
    <property type="entry name" value="Acyltransferase"/>
    <property type="match status" value="1"/>
</dbReference>
<name>A0ABT7SN85_9GAMM</name>
<organism evidence="6 7">
    <name type="scientific">Thiopseudomonas acetoxidans</name>
    <dbReference type="NCBI Taxonomy" id="3041622"/>
    <lineage>
        <taxon>Bacteria</taxon>
        <taxon>Pseudomonadati</taxon>
        <taxon>Pseudomonadota</taxon>
        <taxon>Gammaproteobacteria</taxon>
        <taxon>Pseudomonadales</taxon>
        <taxon>Pseudomonadaceae</taxon>
        <taxon>Thiopseudomonas</taxon>
    </lineage>
</organism>
<dbReference type="PANTHER" id="PTHR10434">
    <property type="entry name" value="1-ACYL-SN-GLYCEROL-3-PHOSPHATE ACYLTRANSFERASE"/>
    <property type="match status" value="1"/>
</dbReference>
<dbReference type="InterPro" id="IPR002123">
    <property type="entry name" value="Plipid/glycerol_acylTrfase"/>
</dbReference>
<evidence type="ECO:0000259" key="5">
    <source>
        <dbReference type="SMART" id="SM00563"/>
    </source>
</evidence>
<dbReference type="SMART" id="SM00563">
    <property type="entry name" value="PlsC"/>
    <property type="match status" value="1"/>
</dbReference>
<reference evidence="6 7" key="1">
    <citation type="submission" date="2023-06" db="EMBL/GenBank/DDBJ databases">
        <title>Thiopseudomonas sp. CY1220 draft genome sequence.</title>
        <authorList>
            <person name="Zhao G."/>
            <person name="An M."/>
        </authorList>
    </citation>
    <scope>NUCLEOTIDE SEQUENCE [LARGE SCALE GENOMIC DNA]</scope>
    <source>
        <strain evidence="6 7">CY1220</strain>
    </source>
</reference>
<dbReference type="GO" id="GO:0016746">
    <property type="term" value="F:acyltransferase activity"/>
    <property type="evidence" value="ECO:0007669"/>
    <property type="project" value="UniProtKB-KW"/>
</dbReference>
<evidence type="ECO:0000256" key="3">
    <source>
        <dbReference type="ARBA" id="ARBA00023315"/>
    </source>
</evidence>
<dbReference type="CDD" id="cd07989">
    <property type="entry name" value="LPLAT_AGPAT-like"/>
    <property type="match status" value="1"/>
</dbReference>
<dbReference type="EMBL" id="JAUCDY010000004">
    <property type="protein sequence ID" value="MDM7857651.1"/>
    <property type="molecule type" value="Genomic_DNA"/>
</dbReference>
<comment type="pathway">
    <text evidence="1">Lipid metabolism.</text>
</comment>
<sequence>MVMFQVFRNFLFYSVLALVTLVWCIPSVLFGLFFPYKLRYRLIAVAWGRTTIWLAKHILGIKYRVTGTENIPQQPCVILAKHQSAWETFFISSHFYPLSQVLKRELLRIPVFGWTLAMVRPIALDRSQPKQALKQLAQQGHERLKQGNWIMIFPEGTRVAPGKMGKFSRGGASLAVNAQLPVLPIAHNAGHFWPKAGWHKIPGTIDVVIGPALYAEGTGSRAIAELNQRAFEWITQAQRDLGSLDDEAWQEYLDSQVQR</sequence>
<gene>
    <name evidence="6" type="ORF">QEZ41_05095</name>
</gene>
<keyword evidence="3 6" id="KW-0012">Acyltransferase</keyword>
<dbReference type="RefSeq" id="WP_289410310.1">
    <property type="nucleotide sequence ID" value="NZ_JAUCDY010000004.1"/>
</dbReference>
<keyword evidence="4" id="KW-0812">Transmembrane</keyword>
<accession>A0ABT7SN85</accession>
<evidence type="ECO:0000256" key="4">
    <source>
        <dbReference type="SAM" id="Phobius"/>
    </source>
</evidence>
<feature type="transmembrane region" description="Helical" evidence="4">
    <location>
        <begin position="12"/>
        <end position="34"/>
    </location>
</feature>
<proteinExistence type="predicted"/>
<dbReference type="Proteomes" id="UP001241056">
    <property type="component" value="Unassembled WGS sequence"/>
</dbReference>
<feature type="domain" description="Phospholipid/glycerol acyltransferase" evidence="5">
    <location>
        <begin position="76"/>
        <end position="190"/>
    </location>
</feature>
<evidence type="ECO:0000313" key="6">
    <source>
        <dbReference type="EMBL" id="MDM7857651.1"/>
    </source>
</evidence>
<keyword evidence="2" id="KW-0808">Transferase</keyword>
<keyword evidence="4" id="KW-0472">Membrane</keyword>
<evidence type="ECO:0000313" key="7">
    <source>
        <dbReference type="Proteomes" id="UP001241056"/>
    </source>
</evidence>
<keyword evidence="7" id="KW-1185">Reference proteome</keyword>
<evidence type="ECO:0000256" key="1">
    <source>
        <dbReference type="ARBA" id="ARBA00005189"/>
    </source>
</evidence>
<dbReference type="SUPFAM" id="SSF69593">
    <property type="entry name" value="Glycerol-3-phosphate (1)-acyltransferase"/>
    <property type="match status" value="1"/>
</dbReference>
<keyword evidence="4" id="KW-1133">Transmembrane helix</keyword>
<comment type="caution">
    <text evidence="6">The sequence shown here is derived from an EMBL/GenBank/DDBJ whole genome shotgun (WGS) entry which is preliminary data.</text>
</comment>